<sequence length="410" mass="45507">MSTTTNSGVEFVTPLPKTELNEATAAMFHELIAAASQIPGHANNNTEEEVQRACEEFNVRLIQALTENPVLARVVGSSDSLLFIMAYVLWVAALKISPPLHIIAGHDCHYQLMCWIAETHPWVLDHTTTAVANRRPPVFDFLGQYTAANSNCSASTVRRFFQAYPKGLAQKNSPRYHGYTALASILGGATECNADLFRWMAEQHPRGMTYKTMGYSVLGLVCAGLQEFSHYGNDSVEIIQYLIQTCPKLVSQKSLHQGNLPIHALVKKCNRLEVQNAVILLLKAFPESYNMPSELNGKAPSEYPFIEQIMPLIAKEMELTGSISLLKDLSMNFYKAISDVSSSNNNNNNNNPLLHKVANVLDSWCKDCVTIIEVDQLQGLPAQILAVQYRYDFVGSDVESSSDEEEQAIF</sequence>
<dbReference type="Proteomes" id="UP001295423">
    <property type="component" value="Unassembled WGS sequence"/>
</dbReference>
<name>A0AAD2JLS0_9STRA</name>
<dbReference type="EMBL" id="CAKOGP040002103">
    <property type="protein sequence ID" value="CAJ1962407.1"/>
    <property type="molecule type" value="Genomic_DNA"/>
</dbReference>
<organism evidence="1 2">
    <name type="scientific">Cylindrotheca closterium</name>
    <dbReference type="NCBI Taxonomy" id="2856"/>
    <lineage>
        <taxon>Eukaryota</taxon>
        <taxon>Sar</taxon>
        <taxon>Stramenopiles</taxon>
        <taxon>Ochrophyta</taxon>
        <taxon>Bacillariophyta</taxon>
        <taxon>Bacillariophyceae</taxon>
        <taxon>Bacillariophycidae</taxon>
        <taxon>Bacillariales</taxon>
        <taxon>Bacillariaceae</taxon>
        <taxon>Cylindrotheca</taxon>
    </lineage>
</organism>
<keyword evidence="2" id="KW-1185">Reference proteome</keyword>
<proteinExistence type="predicted"/>
<evidence type="ECO:0000313" key="2">
    <source>
        <dbReference type="Proteomes" id="UP001295423"/>
    </source>
</evidence>
<comment type="caution">
    <text evidence="1">The sequence shown here is derived from an EMBL/GenBank/DDBJ whole genome shotgun (WGS) entry which is preliminary data.</text>
</comment>
<reference evidence="1" key="1">
    <citation type="submission" date="2023-08" db="EMBL/GenBank/DDBJ databases">
        <authorList>
            <person name="Audoor S."/>
            <person name="Bilcke G."/>
        </authorList>
    </citation>
    <scope>NUCLEOTIDE SEQUENCE</scope>
</reference>
<gene>
    <name evidence="1" type="ORF">CYCCA115_LOCUS19672</name>
</gene>
<protein>
    <submittedName>
        <fullName evidence="1">Uncharacterized protein</fullName>
    </submittedName>
</protein>
<accession>A0AAD2JLS0</accession>
<evidence type="ECO:0000313" key="1">
    <source>
        <dbReference type="EMBL" id="CAJ1962407.1"/>
    </source>
</evidence>
<dbReference type="AlphaFoldDB" id="A0AAD2JLS0"/>